<dbReference type="InterPro" id="IPR013320">
    <property type="entry name" value="ConA-like_dom_sf"/>
</dbReference>
<evidence type="ECO:0000256" key="9">
    <source>
        <dbReference type="SAM" id="MobiDB-lite"/>
    </source>
</evidence>
<feature type="domain" description="3-keto-alpha-glucoside-1,2-lyase/3-keto-2-hydroxy-glucal hydratase" evidence="10">
    <location>
        <begin position="40"/>
        <end position="182"/>
    </location>
</feature>
<dbReference type="PANTHER" id="PTHR40088:SF1">
    <property type="entry name" value="PECTATE LYASE PEL9"/>
    <property type="match status" value="1"/>
</dbReference>
<dbReference type="SMART" id="SM00710">
    <property type="entry name" value="PbH1"/>
    <property type="match status" value="7"/>
</dbReference>
<evidence type="ECO:0000313" key="13">
    <source>
        <dbReference type="EMBL" id="WPX07998.1"/>
    </source>
</evidence>
<evidence type="ECO:0000313" key="14">
    <source>
        <dbReference type="EMBL" id="WPX07999.1"/>
    </source>
</evidence>
<keyword evidence="7" id="KW-0456">Lyase</keyword>
<reference evidence="14 15" key="1">
    <citation type="submission" date="2023-12" db="EMBL/GenBank/DDBJ databases">
        <authorList>
            <person name="Manesh M.J.H."/>
            <person name="Bing R.G."/>
            <person name="Willard D.J."/>
            <person name="Kelly R.M."/>
        </authorList>
    </citation>
    <scope>NUCLEOTIDE SEQUENCE [LARGE SCALE GENOMIC DNA]</scope>
    <source>
        <strain evidence="14 15">DSM 8977</strain>
    </source>
</reference>
<dbReference type="Pfam" id="PF13229">
    <property type="entry name" value="Beta_helix"/>
    <property type="match status" value="1"/>
</dbReference>
<proteinExistence type="inferred from homology"/>
<keyword evidence="6" id="KW-0106">Calcium</keyword>
<dbReference type="InterPro" id="IPR010496">
    <property type="entry name" value="AL/BT2_dom"/>
</dbReference>
<feature type="compositionally biased region" description="Pro residues" evidence="9">
    <location>
        <begin position="253"/>
        <end position="270"/>
    </location>
</feature>
<feature type="region of interest" description="Disordered" evidence="9">
    <location>
        <begin position="205"/>
        <end position="270"/>
    </location>
</feature>
<evidence type="ECO:0000313" key="12">
    <source>
        <dbReference type="EMBL" id="WPX07997.1"/>
    </source>
</evidence>
<dbReference type="EMBL" id="CP139957">
    <property type="protein sequence ID" value="WPX07998.1"/>
    <property type="molecule type" value="Genomic_DNA"/>
</dbReference>
<evidence type="ECO:0000259" key="10">
    <source>
        <dbReference type="Pfam" id="PF06439"/>
    </source>
</evidence>
<dbReference type="RefSeq" id="WP_045175313.1">
    <property type="nucleotide sequence ID" value="NZ_CP139957.1"/>
</dbReference>
<keyword evidence="3" id="KW-0964">Secreted</keyword>
<evidence type="ECO:0000313" key="15">
    <source>
        <dbReference type="Proteomes" id="UP001322744"/>
    </source>
</evidence>
<evidence type="ECO:0000256" key="1">
    <source>
        <dbReference type="ARBA" id="ARBA00001913"/>
    </source>
</evidence>
<sequence>MSYRKILSIVVSLIMVISLFTGISLHNEVAKAATLLTDDFEDGNRDGWSTSNGSWRVVVDGSKVLKQASTGSEARAYTGSSDWSNYAVEAKVKVLNVKDSSSGAGVIVRYKNSGNFYAVVLRGSKIEIGKKLNSKWSTLTSKSFTLNQNAWYNVKLEVSGNELIGYVNGSQVLSASDSSIAIGKAGLIADRCVAEFDDVIVNSSVSGTAPTPAPTPTSSVTPTPTPTPTLTPTPTETPTPTSTPVPTQTPTVTPTPTPTPTTVPTPAPTPVPGENAIYVAPGGSPDNPGTIDKPTTLEKAITIVKPGQVIYMRGGTYKYSVQITIERNNNGTSSARKCIYAFPNERPILDFSSQPYGNVDSNPRGLQINGSYWHIKGLEVMGAADNGIFVGGSYNIIEQCEIHHNRDSGLQISRYISSATKDEWPSYNLILNCTSHDNMDPDNGEDADGFACKLTAGPGNVFKGCVAYFNVDDGWDLYTKSETGAIGEVLIEDCVAFGHGQTSNGSATSSSDGNGFKLGGSNIKVNHTVRRCIAFNNNKHGFTYNSNPGSITVENCTGYNNGLKVSGRNFYFEEGTHVLKNCLSYKESASSDLVSGTVINCVLWSNRQAVKPNGQLVTDNDFYSLTPTITRNSDGSLNLGDFLKPKPGSGLEGIGAR</sequence>
<dbReference type="Gene3D" id="2.160.20.10">
    <property type="entry name" value="Single-stranded right-handed beta-helix, Pectin lyase-like"/>
    <property type="match status" value="1"/>
</dbReference>
<evidence type="ECO:0000256" key="6">
    <source>
        <dbReference type="ARBA" id="ARBA00022837"/>
    </source>
</evidence>
<dbReference type="InterPro" id="IPR012334">
    <property type="entry name" value="Pectin_lyas_fold"/>
</dbReference>
<dbReference type="Pfam" id="PF06439">
    <property type="entry name" value="3keto-disac_hyd"/>
    <property type="match status" value="1"/>
</dbReference>
<evidence type="ECO:0000256" key="8">
    <source>
        <dbReference type="ARBA" id="ARBA00038263"/>
    </source>
</evidence>
<dbReference type="EMBL" id="CP139957">
    <property type="protein sequence ID" value="WPX07999.1"/>
    <property type="molecule type" value="Genomic_DNA"/>
</dbReference>
<dbReference type="Proteomes" id="UP001322744">
    <property type="component" value="Chromosome"/>
</dbReference>
<evidence type="ECO:0000256" key="7">
    <source>
        <dbReference type="ARBA" id="ARBA00023239"/>
    </source>
</evidence>
<comment type="similarity">
    <text evidence="8">Belongs to the polysaccharide lyase 9 family.</text>
</comment>
<evidence type="ECO:0000256" key="4">
    <source>
        <dbReference type="ARBA" id="ARBA00022723"/>
    </source>
</evidence>
<dbReference type="Gene3D" id="2.60.120.560">
    <property type="entry name" value="Exo-inulinase, domain 1"/>
    <property type="match status" value="1"/>
</dbReference>
<dbReference type="InterPro" id="IPR006626">
    <property type="entry name" value="PbH1"/>
</dbReference>
<dbReference type="InterPro" id="IPR052052">
    <property type="entry name" value="Polysaccharide_Lyase_9"/>
</dbReference>
<evidence type="ECO:0000256" key="3">
    <source>
        <dbReference type="ARBA" id="ARBA00022525"/>
    </source>
</evidence>
<protein>
    <submittedName>
        <fullName evidence="14">Right-handed parallel beta-helix repeat-containing protein</fullName>
    </submittedName>
</protein>
<dbReference type="InterPro" id="IPR011050">
    <property type="entry name" value="Pectin_lyase_fold/virulence"/>
</dbReference>
<evidence type="ECO:0000259" key="11">
    <source>
        <dbReference type="Pfam" id="PF13229"/>
    </source>
</evidence>
<name>A0ABZ0TXN2_9FIRM</name>
<feature type="domain" description="Right handed beta helix" evidence="11">
    <location>
        <begin position="365"/>
        <end position="557"/>
    </location>
</feature>
<dbReference type="PANTHER" id="PTHR40088">
    <property type="entry name" value="PECTATE LYASE (EUROFUNG)"/>
    <property type="match status" value="1"/>
</dbReference>
<gene>
    <name evidence="12" type="ORF">SOJ16_001846</name>
    <name evidence="13" type="ORF">SOJ16_001847</name>
    <name evidence="14" type="ORF">SOJ16_001848</name>
</gene>
<evidence type="ECO:0000256" key="2">
    <source>
        <dbReference type="ARBA" id="ARBA00004613"/>
    </source>
</evidence>
<dbReference type="SUPFAM" id="SSF51126">
    <property type="entry name" value="Pectin lyase-like"/>
    <property type="match status" value="1"/>
</dbReference>
<keyword evidence="15" id="KW-1185">Reference proteome</keyword>
<dbReference type="InterPro" id="IPR039448">
    <property type="entry name" value="Beta_helix"/>
</dbReference>
<comment type="cofactor">
    <cofactor evidence="1">
        <name>Ca(2+)</name>
        <dbReference type="ChEBI" id="CHEBI:29108"/>
    </cofactor>
</comment>
<feature type="compositionally biased region" description="Pro residues" evidence="9">
    <location>
        <begin position="223"/>
        <end position="243"/>
    </location>
</feature>
<keyword evidence="5" id="KW-0732">Signal</keyword>
<accession>A0ABZ0TXN2</accession>
<dbReference type="EMBL" id="CP139957">
    <property type="protein sequence ID" value="WPX07997.1"/>
    <property type="molecule type" value="Genomic_DNA"/>
</dbReference>
<dbReference type="SUPFAM" id="SSF49899">
    <property type="entry name" value="Concanavalin A-like lectins/glucanases"/>
    <property type="match status" value="1"/>
</dbReference>
<keyword evidence="4" id="KW-0479">Metal-binding</keyword>
<organism evidence="14 15">
    <name type="scientific">Anaerocellum danielii</name>
    <dbReference type="NCBI Taxonomy" id="1387557"/>
    <lineage>
        <taxon>Bacteria</taxon>
        <taxon>Bacillati</taxon>
        <taxon>Bacillota</taxon>
        <taxon>Bacillota incertae sedis</taxon>
        <taxon>Caldicellulosiruptorales</taxon>
        <taxon>Caldicellulosiruptoraceae</taxon>
        <taxon>Anaerocellum</taxon>
    </lineage>
</organism>
<comment type="subcellular location">
    <subcellularLocation>
        <location evidence="2">Secreted</location>
    </subcellularLocation>
</comment>
<evidence type="ECO:0000256" key="5">
    <source>
        <dbReference type="ARBA" id="ARBA00022729"/>
    </source>
</evidence>